<feature type="compositionally biased region" description="Polar residues" evidence="1">
    <location>
        <begin position="667"/>
        <end position="685"/>
    </location>
</feature>
<keyword evidence="2" id="KW-0732">Signal</keyword>
<feature type="compositionally biased region" description="Basic and acidic residues" evidence="1">
    <location>
        <begin position="567"/>
        <end position="576"/>
    </location>
</feature>
<dbReference type="InterPro" id="IPR010816">
    <property type="entry name" value="Het-C"/>
</dbReference>
<dbReference type="InterPro" id="IPR052577">
    <property type="entry name" value="VWA7"/>
</dbReference>
<feature type="compositionally biased region" description="Basic and acidic residues" evidence="1">
    <location>
        <begin position="750"/>
        <end position="765"/>
    </location>
</feature>
<organism evidence="4">
    <name type="scientific">Dissoconium aciculare CBS 342.82</name>
    <dbReference type="NCBI Taxonomy" id="1314786"/>
    <lineage>
        <taxon>Eukaryota</taxon>
        <taxon>Fungi</taxon>
        <taxon>Dikarya</taxon>
        <taxon>Ascomycota</taxon>
        <taxon>Pezizomycotina</taxon>
        <taxon>Dothideomycetes</taxon>
        <taxon>Dothideomycetidae</taxon>
        <taxon>Mycosphaerellales</taxon>
        <taxon>Dissoconiaceae</taxon>
        <taxon>Dissoconium</taxon>
    </lineage>
</organism>
<dbReference type="AlphaFoldDB" id="A0A6J3MFH5"/>
<reference evidence="4" key="1">
    <citation type="submission" date="2020-01" db="EMBL/GenBank/DDBJ databases">
        <authorList>
            <consortium name="DOE Joint Genome Institute"/>
            <person name="Haridas S."/>
            <person name="Albert R."/>
            <person name="Binder M."/>
            <person name="Bloem J."/>
            <person name="Labutti K."/>
            <person name="Salamov A."/>
            <person name="Andreopoulos B."/>
            <person name="Baker S.E."/>
            <person name="Barry K."/>
            <person name="Bills G."/>
            <person name="Bluhm B.H."/>
            <person name="Cannon C."/>
            <person name="Castanera R."/>
            <person name="Culley D.E."/>
            <person name="Daum C."/>
            <person name="Ezra D."/>
            <person name="Gonzalez J.B."/>
            <person name="Henrissat B."/>
            <person name="Kuo A."/>
            <person name="Liang C."/>
            <person name="Lipzen A."/>
            <person name="Lutzoni F."/>
            <person name="Magnuson J."/>
            <person name="Mondo S."/>
            <person name="Nolan M."/>
            <person name="Ohm R."/>
            <person name="Pangilinan J."/>
            <person name="Park H.-J."/>
            <person name="Ramirez L."/>
            <person name="Alfaro M."/>
            <person name="Sun H."/>
            <person name="Tritt A."/>
            <person name="Yoshinaga Y."/>
            <person name="Zwiers L.-H."/>
            <person name="Turgeon B.G."/>
            <person name="Goodwin S.B."/>
            <person name="Spatafora J.W."/>
            <person name="Crous P.W."/>
            <person name="Grigoriev I.V."/>
        </authorList>
    </citation>
    <scope>NUCLEOTIDE SEQUENCE</scope>
    <source>
        <strain evidence="4">CBS 342.82</strain>
    </source>
</reference>
<feature type="signal peptide" evidence="2">
    <location>
        <begin position="1"/>
        <end position="26"/>
    </location>
</feature>
<dbReference type="PANTHER" id="PTHR14905">
    <property type="entry name" value="NG37"/>
    <property type="match status" value="1"/>
</dbReference>
<feature type="chain" id="PRO_5026715539" evidence="2">
    <location>
        <begin position="27"/>
        <end position="972"/>
    </location>
</feature>
<accession>A0A6J3MFH5</accession>
<gene>
    <name evidence="4" type="ORF">K489DRAFT_315032</name>
</gene>
<evidence type="ECO:0000313" key="4">
    <source>
        <dbReference type="RefSeq" id="XP_033462663.1"/>
    </source>
</evidence>
<name>A0A6J3MFH5_9PEZI</name>
<feature type="region of interest" description="Disordered" evidence="1">
    <location>
        <begin position="667"/>
        <end position="972"/>
    </location>
</feature>
<reference evidence="4" key="2">
    <citation type="submission" date="2020-04" db="EMBL/GenBank/DDBJ databases">
        <authorList>
            <consortium name="NCBI Genome Project"/>
        </authorList>
    </citation>
    <scope>NUCLEOTIDE SEQUENCE</scope>
    <source>
        <strain evidence="4">CBS 342.82</strain>
    </source>
</reference>
<feature type="compositionally biased region" description="Basic and acidic residues" evidence="1">
    <location>
        <begin position="841"/>
        <end position="855"/>
    </location>
</feature>
<dbReference type="PANTHER" id="PTHR14905:SF11">
    <property type="entry name" value="TINC (EUROFUNG)"/>
    <property type="match status" value="1"/>
</dbReference>
<dbReference type="RefSeq" id="XP_033462663.1">
    <property type="nucleotide sequence ID" value="XM_033601065.1"/>
</dbReference>
<protein>
    <submittedName>
        <fullName evidence="4">Het-C-domain-containing protein</fullName>
    </submittedName>
</protein>
<feature type="compositionally biased region" description="Basic and acidic residues" evidence="1">
    <location>
        <begin position="922"/>
        <end position="972"/>
    </location>
</feature>
<feature type="compositionally biased region" description="Basic residues" evidence="1">
    <location>
        <begin position="811"/>
        <end position="824"/>
    </location>
</feature>
<dbReference type="GeneID" id="54358865"/>
<feature type="compositionally biased region" description="Acidic residues" evidence="1">
    <location>
        <begin position="793"/>
        <end position="806"/>
    </location>
</feature>
<feature type="compositionally biased region" description="Low complexity" evidence="1">
    <location>
        <begin position="856"/>
        <end position="870"/>
    </location>
</feature>
<proteinExistence type="predicted"/>
<evidence type="ECO:0000256" key="2">
    <source>
        <dbReference type="SAM" id="SignalP"/>
    </source>
</evidence>
<evidence type="ECO:0000256" key="1">
    <source>
        <dbReference type="SAM" id="MobiDB-lite"/>
    </source>
</evidence>
<evidence type="ECO:0000313" key="3">
    <source>
        <dbReference type="Proteomes" id="UP000504637"/>
    </source>
</evidence>
<feature type="compositionally biased region" description="Polar residues" evidence="1">
    <location>
        <begin position="767"/>
        <end position="776"/>
    </location>
</feature>
<feature type="compositionally biased region" description="Low complexity" evidence="1">
    <location>
        <begin position="880"/>
        <end position="894"/>
    </location>
</feature>
<feature type="compositionally biased region" description="Low complexity" evidence="1">
    <location>
        <begin position="902"/>
        <end position="921"/>
    </location>
</feature>
<dbReference type="Proteomes" id="UP000504637">
    <property type="component" value="Unplaced"/>
</dbReference>
<feature type="region of interest" description="Disordered" evidence="1">
    <location>
        <begin position="554"/>
        <end position="595"/>
    </location>
</feature>
<sequence length="972" mass="107430">MTFRISYSDTLPVVLLLVLFATRVHAFGAGNIASNAKVEGTNFRHGDIEDTLLTLLTARAMGGKKFSKLDVKRVYFGNWLRDYSQAIDVGTVKYVSAEAIRILLWVLGFMSFGYGTGEFEVTKERLGCYRPEEHIDNPKDYADNLDATQYDQRLRGPVDERRELAVDNRNGLKTYIASEDKGITTSAGHVRKLLGRCIDLGRRYKQTKDDKDYFEALRLLGTATHCLEDYSAHSNYVELALIELGERDVFPHVGRRTQIQIEGLRNNVYPIVTGTFGGVDFLHSVCGELSDKATQSELEQLEGALKTSQKSDTSVLKELLNKLPPGLLGDSDQPNKADQLQANAAAAGLQSMHISPKEPEAFTQQLDELVRQIYPIIEFHDNIVQNISKTIDEIPVLPELVEQIQSQVSLFVFGLLSPIVTPIIQQVKNELNTGSEEIINSSREKQHVVFNDDNSTDPTHSMLSKDHFSSVLNDPAGKVATAVLTWVVPQIVACWDDDQIEIPRTLDRIVNGVFHHPALRDGGLDGARDGRSTMFGVVERWWREMSEREQADMRDRLSRDGVQQGRNHKEGVHDTGHGCGKPLGIPNGKTTSSSGAIGGPASDLLGRLNEGLTGVNPAGPPSATSNAISSHVGEALGGGALGSIVGGIAGGLLGGAFGQESKAETTSYQSGGYQQDGSYTSSVTQAGHRPGQQGQPERYGQAQMSQTQYPSGGYREDYKRYEQDGRTGKTGYGYEESSEVRPHQGGGYEQRTEQRYEHPGGRYESEVQVQGVTGSGRQYGYEESRQGHKKQDSDDDDDDDDNDDDDWEKKERKRKKKEEKRRRKQQEEEEESRNSGGGRNNRNDDNDNSYGRRQESSGYGSSGNQYGSEGRQSGYGRNEQSSYGQSGNSSYGRSESGGGRNEGSSYGRDQGSSYGQSGNSYGRDEQPAYGRSEYEPSSRNDRDEGSYGRRNEGSSYGRREEGDSYGRRENEY</sequence>
<keyword evidence="3" id="KW-1185">Reference proteome</keyword>
<reference evidence="4" key="3">
    <citation type="submission" date="2025-08" db="UniProtKB">
        <authorList>
            <consortium name="RefSeq"/>
        </authorList>
    </citation>
    <scope>IDENTIFICATION</scope>
    <source>
        <strain evidence="4">CBS 342.82</strain>
    </source>
</reference>
<dbReference type="Pfam" id="PF07217">
    <property type="entry name" value="Het-C"/>
    <property type="match status" value="1"/>
</dbReference>
<dbReference type="OrthoDB" id="2506204at2759"/>
<feature type="compositionally biased region" description="Basic and acidic residues" evidence="1">
    <location>
        <begin position="780"/>
        <end position="792"/>
    </location>
</feature>
<feature type="compositionally biased region" description="Basic and acidic residues" evidence="1">
    <location>
        <begin position="714"/>
        <end position="727"/>
    </location>
</feature>